<evidence type="ECO:0000256" key="3">
    <source>
        <dbReference type="ARBA" id="ARBA00022927"/>
    </source>
</evidence>
<comment type="similarity">
    <text evidence="1">Belongs to the VPS25 family.</text>
</comment>
<sequence length="183" mass="20953">MVDSSFFSGGGYAYPDFYAYPPYFTLQPVKETREKQMSCWRDLVVSFTRANRVFEFETKTFELFENKSINRSLNESARKAIVDDLCAHGLGETCEGSGGGTVRVLWRSLQEWQSCVLDWAHRTGRRGDVLTVEELCDSSEVAGEEFRGMPPSMMERILRTLEKQKKVMIFQGTDQDDLGVKFL</sequence>
<accession>A0AAX4PK71</accession>
<gene>
    <name evidence="4" type="ORF">HKI87_14g78030</name>
</gene>
<dbReference type="InterPro" id="IPR014041">
    <property type="entry name" value="ESCRT-II_cplx_Vps25-sub_N"/>
</dbReference>
<proteinExistence type="inferred from homology"/>
<dbReference type="Gene3D" id="1.10.10.10">
    <property type="entry name" value="Winged helix-like DNA-binding domain superfamily/Winged helix DNA-binding domain"/>
    <property type="match status" value="1"/>
</dbReference>
<dbReference type="Proteomes" id="UP001472866">
    <property type="component" value="Chromosome 14"/>
</dbReference>
<dbReference type="InterPro" id="IPR008570">
    <property type="entry name" value="ESCRT-II_cplx_Vps25-sub"/>
</dbReference>
<organism evidence="4 5">
    <name type="scientific">Chloropicon roscoffensis</name>
    <dbReference type="NCBI Taxonomy" id="1461544"/>
    <lineage>
        <taxon>Eukaryota</taxon>
        <taxon>Viridiplantae</taxon>
        <taxon>Chlorophyta</taxon>
        <taxon>Chloropicophyceae</taxon>
        <taxon>Chloropicales</taxon>
        <taxon>Chloropicaceae</taxon>
        <taxon>Chloropicon</taxon>
    </lineage>
</organism>
<keyword evidence="3" id="KW-0653">Protein transport</keyword>
<evidence type="ECO:0000313" key="5">
    <source>
        <dbReference type="Proteomes" id="UP001472866"/>
    </source>
</evidence>
<dbReference type="AlphaFoldDB" id="A0AAX4PK71"/>
<reference evidence="4 5" key="1">
    <citation type="submission" date="2024-03" db="EMBL/GenBank/DDBJ databases">
        <title>Complete genome sequence of the green alga Chloropicon roscoffensis RCC1871.</title>
        <authorList>
            <person name="Lemieux C."/>
            <person name="Pombert J.-F."/>
            <person name="Otis C."/>
            <person name="Turmel M."/>
        </authorList>
    </citation>
    <scope>NUCLEOTIDE SEQUENCE [LARGE SCALE GENOMIC DNA]</scope>
    <source>
        <strain evidence="4 5">RCC1871</strain>
    </source>
</reference>
<dbReference type="Pfam" id="PF05871">
    <property type="entry name" value="ESCRT-II"/>
    <property type="match status" value="1"/>
</dbReference>
<dbReference type="GO" id="GO:0005198">
    <property type="term" value="F:structural molecule activity"/>
    <property type="evidence" value="ECO:0007669"/>
    <property type="project" value="TreeGrafter"/>
</dbReference>
<dbReference type="GO" id="GO:0042803">
    <property type="term" value="F:protein homodimerization activity"/>
    <property type="evidence" value="ECO:0007669"/>
    <property type="project" value="TreeGrafter"/>
</dbReference>
<name>A0AAX4PK71_9CHLO</name>
<dbReference type="GO" id="GO:0000814">
    <property type="term" value="C:ESCRT II complex"/>
    <property type="evidence" value="ECO:0007669"/>
    <property type="project" value="InterPro"/>
</dbReference>
<dbReference type="InterPro" id="IPR036388">
    <property type="entry name" value="WH-like_DNA-bd_sf"/>
</dbReference>
<dbReference type="SUPFAM" id="SSF46785">
    <property type="entry name" value="Winged helix' DNA-binding domain"/>
    <property type="match status" value="2"/>
</dbReference>
<evidence type="ECO:0000256" key="1">
    <source>
        <dbReference type="ARBA" id="ARBA00009674"/>
    </source>
</evidence>
<dbReference type="Gene3D" id="1.10.10.570">
    <property type="entry name" value="Winged helix' DNA-binding domain. Chain C. Domain 1"/>
    <property type="match status" value="1"/>
</dbReference>
<dbReference type="GO" id="GO:0043328">
    <property type="term" value="P:protein transport to vacuole involved in ubiquitin-dependent protein catabolic process via the multivesicular body sorting pathway"/>
    <property type="evidence" value="ECO:0007669"/>
    <property type="project" value="TreeGrafter"/>
</dbReference>
<dbReference type="EMBL" id="CP151514">
    <property type="protein sequence ID" value="WZN66238.1"/>
    <property type="molecule type" value="Genomic_DNA"/>
</dbReference>
<evidence type="ECO:0000313" key="4">
    <source>
        <dbReference type="EMBL" id="WZN66238.1"/>
    </source>
</evidence>
<evidence type="ECO:0000256" key="2">
    <source>
        <dbReference type="ARBA" id="ARBA00022448"/>
    </source>
</evidence>
<dbReference type="PANTHER" id="PTHR13149:SF0">
    <property type="entry name" value="VACUOLAR PROTEIN-SORTING-ASSOCIATED PROTEIN 25"/>
    <property type="match status" value="1"/>
</dbReference>
<keyword evidence="2" id="KW-0813">Transport</keyword>
<dbReference type="InterPro" id="IPR036390">
    <property type="entry name" value="WH_DNA-bd_sf"/>
</dbReference>
<protein>
    <submittedName>
        <fullName evidence="4">Vacuolar protein sorting-associated protein</fullName>
    </submittedName>
</protein>
<dbReference type="PANTHER" id="PTHR13149">
    <property type="entry name" value="VACUOLAR PROTEIN SORTING-ASSOCIATED PROTEIN VPS25"/>
    <property type="match status" value="1"/>
</dbReference>
<keyword evidence="5" id="KW-1185">Reference proteome</keyword>